<dbReference type="GO" id="GO:0005737">
    <property type="term" value="C:cytoplasm"/>
    <property type="evidence" value="ECO:0007669"/>
    <property type="project" value="TreeGrafter"/>
</dbReference>
<keyword evidence="2" id="KW-0547">Nucleotide-binding</keyword>
<comment type="similarity">
    <text evidence="1">Belongs to the thymidylate kinase family.</text>
</comment>
<evidence type="ECO:0000256" key="2">
    <source>
        <dbReference type="ARBA" id="ARBA00022741"/>
    </source>
</evidence>
<proteinExistence type="inferred from homology"/>
<dbReference type="SUPFAM" id="SSF52540">
    <property type="entry name" value="P-loop containing nucleoside triphosphate hydrolases"/>
    <property type="match status" value="1"/>
</dbReference>
<dbReference type="PANTHER" id="PTHR10344:SF4">
    <property type="entry name" value="UMP-CMP KINASE 2, MITOCHONDRIAL"/>
    <property type="match status" value="1"/>
</dbReference>
<feature type="domain" description="Thymidylate kinase-like" evidence="4">
    <location>
        <begin position="11"/>
        <end position="196"/>
    </location>
</feature>
<sequence>MLGQTFVVVWEGVDGAGKTTLMKETSRLISRRGYTVEHYKTPSNSETGKIAKSIGNSPDVDAFTRMLLFLANTSADSKIIKNIIREKKPNFYFIDRYYLCSIVYGLALIEKHQNKTFSNQHLEAIFKLVEELGDGIFIKPDYYVIVSLEDEEARMRRVMSKDLTEERRYELDTELQQHVKKHYRYFMEKQGNKALWVENSDNLLYKNAESTAEHLIIARSRKVDGK</sequence>
<organism evidence="5 6">
    <name type="scientific">Caldiarchaeum subterraneum</name>
    <dbReference type="NCBI Taxonomy" id="311458"/>
    <lineage>
        <taxon>Archaea</taxon>
        <taxon>Nitrososphaerota</taxon>
        <taxon>Candidatus Caldarchaeales</taxon>
        <taxon>Candidatus Caldarchaeaceae</taxon>
        <taxon>Candidatus Caldarchaeum</taxon>
    </lineage>
</organism>
<dbReference type="Pfam" id="PF02223">
    <property type="entry name" value="Thymidylate_kin"/>
    <property type="match status" value="1"/>
</dbReference>
<evidence type="ECO:0000256" key="3">
    <source>
        <dbReference type="ARBA" id="ARBA00022840"/>
    </source>
</evidence>
<dbReference type="EMBL" id="DQVM01000044">
    <property type="protein sequence ID" value="HIQ29411.1"/>
    <property type="molecule type" value="Genomic_DNA"/>
</dbReference>
<protein>
    <recommendedName>
        <fullName evidence="4">Thymidylate kinase-like domain-containing protein</fullName>
    </recommendedName>
</protein>
<dbReference type="GO" id="GO:0004550">
    <property type="term" value="F:nucleoside diphosphate kinase activity"/>
    <property type="evidence" value="ECO:0007669"/>
    <property type="project" value="TreeGrafter"/>
</dbReference>
<keyword evidence="3" id="KW-0067">ATP-binding</keyword>
<dbReference type="GO" id="GO:0006235">
    <property type="term" value="P:dTTP biosynthetic process"/>
    <property type="evidence" value="ECO:0007669"/>
    <property type="project" value="TreeGrafter"/>
</dbReference>
<dbReference type="Proteomes" id="UP000608579">
    <property type="component" value="Unassembled WGS sequence"/>
</dbReference>
<dbReference type="InterPro" id="IPR027417">
    <property type="entry name" value="P-loop_NTPase"/>
</dbReference>
<dbReference type="GO" id="GO:0004798">
    <property type="term" value="F:dTMP kinase activity"/>
    <property type="evidence" value="ECO:0007669"/>
    <property type="project" value="TreeGrafter"/>
</dbReference>
<comment type="caution">
    <text evidence="5">The sequence shown here is derived from an EMBL/GenBank/DDBJ whole genome shotgun (WGS) entry which is preliminary data.</text>
</comment>
<dbReference type="AlphaFoldDB" id="A0A832ZV42"/>
<evidence type="ECO:0000259" key="4">
    <source>
        <dbReference type="Pfam" id="PF02223"/>
    </source>
</evidence>
<dbReference type="PANTHER" id="PTHR10344">
    <property type="entry name" value="THYMIDYLATE KINASE"/>
    <property type="match status" value="1"/>
</dbReference>
<dbReference type="InterPro" id="IPR039430">
    <property type="entry name" value="Thymidylate_kin-like_dom"/>
</dbReference>
<gene>
    <name evidence="5" type="ORF">EYH45_02475</name>
</gene>
<evidence type="ECO:0000256" key="1">
    <source>
        <dbReference type="ARBA" id="ARBA00009776"/>
    </source>
</evidence>
<evidence type="ECO:0000313" key="5">
    <source>
        <dbReference type="EMBL" id="HIQ29411.1"/>
    </source>
</evidence>
<dbReference type="GO" id="GO:0005524">
    <property type="term" value="F:ATP binding"/>
    <property type="evidence" value="ECO:0007669"/>
    <property type="project" value="UniProtKB-KW"/>
</dbReference>
<evidence type="ECO:0000313" key="6">
    <source>
        <dbReference type="Proteomes" id="UP000608579"/>
    </source>
</evidence>
<accession>A0A832ZV42</accession>
<reference evidence="5" key="1">
    <citation type="journal article" date="2020" name="ISME J.">
        <title>Gammaproteobacteria mediating utilization of methyl-, sulfur- and petroleum organic compounds in deep ocean hydrothermal plumes.</title>
        <authorList>
            <person name="Zhou Z."/>
            <person name="Liu Y."/>
            <person name="Pan J."/>
            <person name="Cron B.R."/>
            <person name="Toner B.M."/>
            <person name="Anantharaman K."/>
            <person name="Breier J.A."/>
            <person name="Dick G.J."/>
            <person name="Li M."/>
        </authorList>
    </citation>
    <scope>NUCLEOTIDE SEQUENCE</scope>
    <source>
        <strain evidence="5">SZUA-1515</strain>
    </source>
</reference>
<dbReference type="GO" id="GO:0006227">
    <property type="term" value="P:dUDP biosynthetic process"/>
    <property type="evidence" value="ECO:0007669"/>
    <property type="project" value="TreeGrafter"/>
</dbReference>
<name>A0A832ZV42_CALS0</name>
<dbReference type="Gene3D" id="3.40.50.300">
    <property type="entry name" value="P-loop containing nucleotide triphosphate hydrolases"/>
    <property type="match status" value="1"/>
</dbReference>
<dbReference type="GO" id="GO:0006233">
    <property type="term" value="P:dTDP biosynthetic process"/>
    <property type="evidence" value="ECO:0007669"/>
    <property type="project" value="TreeGrafter"/>
</dbReference>